<accession>A0A382IN00</accession>
<dbReference type="Gene3D" id="2.60.120.10">
    <property type="entry name" value="Jelly Rolls"/>
    <property type="match status" value="1"/>
</dbReference>
<dbReference type="SUPFAM" id="SSF51182">
    <property type="entry name" value="RmlC-like cupins"/>
    <property type="match status" value="1"/>
</dbReference>
<dbReference type="EMBL" id="UINC01067921">
    <property type="protein sequence ID" value="SVC00071.1"/>
    <property type="molecule type" value="Genomic_DNA"/>
</dbReference>
<sequence length="225" mass="25515">MKAVDTVSPFQAQWVFNITGSDGRTGMAQAQVRSYTMESFVEEVNEVFRTIEDPHVQAKAVSERLKKLLEVPGWLEEKLELDEEGGFGRFSLHLDEGSGHPGNGWWLMASVQKPGQDNLPHDHGATWVVYGVYKGAIRQRKWRWAFPGEGVDKAQIVEHGEFVQENGSVAYFMPGEIHDTLNVKEEGRSLVVRLESQKLDRVTRFQYNPQDGSMRVMDHTDPANQ</sequence>
<organism evidence="1">
    <name type="scientific">marine metagenome</name>
    <dbReference type="NCBI Taxonomy" id="408172"/>
    <lineage>
        <taxon>unclassified sequences</taxon>
        <taxon>metagenomes</taxon>
        <taxon>ecological metagenomes</taxon>
    </lineage>
</organism>
<reference evidence="1" key="1">
    <citation type="submission" date="2018-05" db="EMBL/GenBank/DDBJ databases">
        <authorList>
            <person name="Lanie J.A."/>
            <person name="Ng W.-L."/>
            <person name="Kazmierczak K.M."/>
            <person name="Andrzejewski T.M."/>
            <person name="Davidsen T.M."/>
            <person name="Wayne K.J."/>
            <person name="Tettelin H."/>
            <person name="Glass J.I."/>
            <person name="Rusch D."/>
            <person name="Podicherti R."/>
            <person name="Tsui H.-C.T."/>
            <person name="Winkler M.E."/>
        </authorList>
    </citation>
    <scope>NUCLEOTIDE SEQUENCE</scope>
</reference>
<proteinExistence type="predicted"/>
<name>A0A382IN00_9ZZZZ</name>
<gene>
    <name evidence="1" type="ORF">METZ01_LOCUS252925</name>
</gene>
<evidence type="ECO:0000313" key="1">
    <source>
        <dbReference type="EMBL" id="SVC00071.1"/>
    </source>
</evidence>
<dbReference type="InterPro" id="IPR014710">
    <property type="entry name" value="RmlC-like_jellyroll"/>
</dbReference>
<dbReference type="AlphaFoldDB" id="A0A382IN00"/>
<protein>
    <recommendedName>
        <fullName evidence="2">Cysteine dioxygenase</fullName>
    </recommendedName>
</protein>
<evidence type="ECO:0008006" key="2">
    <source>
        <dbReference type="Google" id="ProtNLM"/>
    </source>
</evidence>
<dbReference type="InterPro" id="IPR011051">
    <property type="entry name" value="RmlC_Cupin_sf"/>
</dbReference>